<sequence length="95" mass="11041">MQSSREHREEEEEERIRCFSKRRWMGEASEEIRAVACRGVRRQSSLEAAALERGGKERRSDHFHSAGRVFDEMRMWSRNSGTLIGNGRVPFGLCN</sequence>
<gene>
    <name evidence="1" type="ORF">EUGRSUZ_E00929</name>
</gene>
<dbReference type="EMBL" id="KK198757">
    <property type="protein sequence ID" value="KCW72472.1"/>
    <property type="molecule type" value="Genomic_DNA"/>
</dbReference>
<dbReference type="InParanoid" id="A0A059C299"/>
<accession>A0A059C299</accession>
<proteinExistence type="predicted"/>
<organism evidence="1">
    <name type="scientific">Eucalyptus grandis</name>
    <name type="common">Flooded gum</name>
    <dbReference type="NCBI Taxonomy" id="71139"/>
    <lineage>
        <taxon>Eukaryota</taxon>
        <taxon>Viridiplantae</taxon>
        <taxon>Streptophyta</taxon>
        <taxon>Embryophyta</taxon>
        <taxon>Tracheophyta</taxon>
        <taxon>Spermatophyta</taxon>
        <taxon>Magnoliopsida</taxon>
        <taxon>eudicotyledons</taxon>
        <taxon>Gunneridae</taxon>
        <taxon>Pentapetalae</taxon>
        <taxon>rosids</taxon>
        <taxon>malvids</taxon>
        <taxon>Myrtales</taxon>
        <taxon>Myrtaceae</taxon>
        <taxon>Myrtoideae</taxon>
        <taxon>Eucalypteae</taxon>
        <taxon>Eucalyptus</taxon>
    </lineage>
</organism>
<protein>
    <submittedName>
        <fullName evidence="1">Uncharacterized protein</fullName>
    </submittedName>
</protein>
<dbReference type="Gramene" id="KCW72472">
    <property type="protein sequence ID" value="KCW72472"/>
    <property type="gene ID" value="EUGRSUZ_E00929"/>
</dbReference>
<evidence type="ECO:0000313" key="1">
    <source>
        <dbReference type="EMBL" id="KCW72472.1"/>
    </source>
</evidence>
<reference evidence="1" key="1">
    <citation type="submission" date="2013-07" db="EMBL/GenBank/DDBJ databases">
        <title>The genome of Eucalyptus grandis.</title>
        <authorList>
            <person name="Schmutz J."/>
            <person name="Hayes R."/>
            <person name="Myburg A."/>
            <person name="Tuskan G."/>
            <person name="Grattapaglia D."/>
            <person name="Rokhsar D.S."/>
        </authorList>
    </citation>
    <scope>NUCLEOTIDE SEQUENCE</scope>
    <source>
        <tissue evidence="1">Leaf extractions</tissue>
    </source>
</reference>
<name>A0A059C299_EUCGR</name>
<dbReference type="AlphaFoldDB" id="A0A059C299"/>